<evidence type="ECO:0000256" key="5">
    <source>
        <dbReference type="ARBA" id="ARBA00022692"/>
    </source>
</evidence>
<feature type="transmembrane region" description="Helical" evidence="8">
    <location>
        <begin position="15"/>
        <end position="47"/>
    </location>
</feature>
<protein>
    <submittedName>
        <fullName evidence="10">Putative amino-acid permease protein YxeN</fullName>
    </submittedName>
</protein>
<keyword evidence="4" id="KW-1003">Cell membrane</keyword>
<dbReference type="GO" id="GO:0043190">
    <property type="term" value="C:ATP-binding cassette (ABC) transporter complex"/>
    <property type="evidence" value="ECO:0007669"/>
    <property type="project" value="InterPro"/>
</dbReference>
<proteinExistence type="inferred from homology"/>
<dbReference type="NCBIfam" id="TIGR01726">
    <property type="entry name" value="HEQRo_perm_3TM"/>
    <property type="match status" value="1"/>
</dbReference>
<keyword evidence="3 8" id="KW-0813">Transport</keyword>
<feature type="domain" description="ABC transmembrane type-1" evidence="9">
    <location>
        <begin position="23"/>
        <end position="222"/>
    </location>
</feature>
<dbReference type="SUPFAM" id="SSF161098">
    <property type="entry name" value="MetI-like"/>
    <property type="match status" value="1"/>
</dbReference>
<dbReference type="RefSeq" id="WP_085893695.1">
    <property type="nucleotide sequence ID" value="NZ_FWFL01000011.1"/>
</dbReference>
<keyword evidence="7 8" id="KW-0472">Membrane</keyword>
<evidence type="ECO:0000256" key="1">
    <source>
        <dbReference type="ARBA" id="ARBA00004429"/>
    </source>
</evidence>
<evidence type="ECO:0000256" key="6">
    <source>
        <dbReference type="ARBA" id="ARBA00022989"/>
    </source>
</evidence>
<dbReference type="InterPro" id="IPR010065">
    <property type="entry name" value="AA_ABC_transptr_permease_3TM"/>
</dbReference>
<feature type="transmembrane region" description="Helical" evidence="8">
    <location>
        <begin position="59"/>
        <end position="81"/>
    </location>
</feature>
<dbReference type="PANTHER" id="PTHR30614:SF42">
    <property type="entry name" value="GLUTAMATE_ASPARTATE IMPORT PERMEASE PROTEIN GLTJ"/>
    <property type="match status" value="1"/>
</dbReference>
<dbReference type="PANTHER" id="PTHR30614">
    <property type="entry name" value="MEMBRANE COMPONENT OF AMINO ACID ABC TRANSPORTER"/>
    <property type="match status" value="1"/>
</dbReference>
<organism evidence="10 11">
    <name type="scientific">Roseovarius litorisediminis</name>
    <dbReference type="NCBI Taxonomy" id="1312363"/>
    <lineage>
        <taxon>Bacteria</taxon>
        <taxon>Pseudomonadati</taxon>
        <taxon>Pseudomonadota</taxon>
        <taxon>Alphaproteobacteria</taxon>
        <taxon>Rhodobacterales</taxon>
        <taxon>Roseobacteraceae</taxon>
        <taxon>Roseovarius</taxon>
    </lineage>
</organism>
<name>A0A1Y5TK26_9RHOB</name>
<evidence type="ECO:0000313" key="10">
    <source>
        <dbReference type="EMBL" id="SLN63789.1"/>
    </source>
</evidence>
<reference evidence="10 11" key="1">
    <citation type="submission" date="2017-03" db="EMBL/GenBank/DDBJ databases">
        <authorList>
            <person name="Afonso C.L."/>
            <person name="Miller P.J."/>
            <person name="Scott M.A."/>
            <person name="Spackman E."/>
            <person name="Goraichik I."/>
            <person name="Dimitrov K.M."/>
            <person name="Suarez D.L."/>
            <person name="Swayne D.E."/>
        </authorList>
    </citation>
    <scope>NUCLEOTIDE SEQUENCE [LARGE SCALE GENOMIC DNA]</scope>
    <source>
        <strain evidence="10 11">CECT 8287</strain>
    </source>
</reference>
<keyword evidence="6 8" id="KW-1133">Transmembrane helix</keyword>
<dbReference type="Proteomes" id="UP000193827">
    <property type="component" value="Unassembled WGS sequence"/>
</dbReference>
<dbReference type="AlphaFoldDB" id="A0A1Y5TK26"/>
<evidence type="ECO:0000256" key="7">
    <source>
        <dbReference type="ARBA" id="ARBA00023136"/>
    </source>
</evidence>
<dbReference type="InterPro" id="IPR000515">
    <property type="entry name" value="MetI-like"/>
</dbReference>
<dbReference type="EMBL" id="FWFL01000011">
    <property type="protein sequence ID" value="SLN63789.1"/>
    <property type="molecule type" value="Genomic_DNA"/>
</dbReference>
<gene>
    <name evidence="10" type="primary">yxeN</name>
    <name evidence="10" type="ORF">PEL8287_03494</name>
</gene>
<comment type="similarity">
    <text evidence="2">Belongs to the binding-protein-dependent transport system permease family. HisMQ subfamily.</text>
</comment>
<dbReference type="Gene3D" id="1.10.3720.10">
    <property type="entry name" value="MetI-like"/>
    <property type="match status" value="1"/>
</dbReference>
<evidence type="ECO:0000259" key="9">
    <source>
        <dbReference type="PROSITE" id="PS50928"/>
    </source>
</evidence>
<accession>A0A1Y5TK26</accession>
<dbReference type="Pfam" id="PF00528">
    <property type="entry name" value="BPD_transp_1"/>
    <property type="match status" value="1"/>
</dbReference>
<evidence type="ECO:0000256" key="4">
    <source>
        <dbReference type="ARBA" id="ARBA00022475"/>
    </source>
</evidence>
<keyword evidence="5 8" id="KW-0812">Transmembrane</keyword>
<dbReference type="GO" id="GO:0006865">
    <property type="term" value="P:amino acid transport"/>
    <property type="evidence" value="ECO:0007669"/>
    <property type="project" value="TreeGrafter"/>
</dbReference>
<dbReference type="InterPro" id="IPR035906">
    <property type="entry name" value="MetI-like_sf"/>
</dbReference>
<feature type="transmembrane region" description="Helical" evidence="8">
    <location>
        <begin position="203"/>
        <end position="222"/>
    </location>
</feature>
<dbReference type="InterPro" id="IPR043429">
    <property type="entry name" value="ArtM/GltK/GlnP/TcyL/YhdX-like"/>
</dbReference>
<evidence type="ECO:0000256" key="8">
    <source>
        <dbReference type="RuleBase" id="RU363032"/>
    </source>
</evidence>
<dbReference type="GO" id="GO:0022857">
    <property type="term" value="F:transmembrane transporter activity"/>
    <property type="evidence" value="ECO:0007669"/>
    <property type="project" value="InterPro"/>
</dbReference>
<evidence type="ECO:0000256" key="2">
    <source>
        <dbReference type="ARBA" id="ARBA00010072"/>
    </source>
</evidence>
<evidence type="ECO:0000256" key="3">
    <source>
        <dbReference type="ARBA" id="ARBA00022448"/>
    </source>
</evidence>
<comment type="subcellular location">
    <subcellularLocation>
        <location evidence="1">Cell inner membrane</location>
        <topology evidence="1">Multi-pass membrane protein</topology>
    </subcellularLocation>
    <subcellularLocation>
        <location evidence="8">Cell membrane</location>
        <topology evidence="8">Multi-pass membrane protein</topology>
    </subcellularLocation>
</comment>
<dbReference type="OrthoDB" id="9808674at2"/>
<dbReference type="PROSITE" id="PS50928">
    <property type="entry name" value="ABC_TM1"/>
    <property type="match status" value="1"/>
</dbReference>
<evidence type="ECO:0000313" key="11">
    <source>
        <dbReference type="Proteomes" id="UP000193827"/>
    </source>
</evidence>
<keyword evidence="11" id="KW-1185">Reference proteome</keyword>
<dbReference type="CDD" id="cd06261">
    <property type="entry name" value="TM_PBP2"/>
    <property type="match status" value="1"/>
</dbReference>
<sequence>MNYNWDWGVLFRDPYLGWIISGLGWTLVISLLAWVIAFSLGSVLGIFRSSSSPVLRAIGTIYVEIFRNIPLLVQLFLWYFVFPELLPDDWSRWVKRDMPAPAMTTAIVAIGLYTASRVCEQVRSGIDAVGFDQRQAGRAIGLTEVQVYRYILLPNAYRIIIPPLTSEFLTIFKQSSLALTIGVVELTAMTRQIEEYTFQGFEAFTAATVVYSLVTFTVMAVMRQVDKRTALPGTFSKGAA</sequence>